<evidence type="ECO:0000256" key="1">
    <source>
        <dbReference type="ARBA" id="ARBA00009320"/>
    </source>
</evidence>
<dbReference type="RefSeq" id="WP_105935844.1">
    <property type="nucleotide sequence ID" value="NZ_PVNP01000192.1"/>
</dbReference>
<organism evidence="2 3">
    <name type="scientific">Alteromonas alba</name>
    <dbReference type="NCBI Taxonomy" id="2079529"/>
    <lineage>
        <taxon>Bacteria</taxon>
        <taxon>Pseudomonadati</taxon>
        <taxon>Pseudomonadota</taxon>
        <taxon>Gammaproteobacteria</taxon>
        <taxon>Alteromonadales</taxon>
        <taxon>Alteromonadaceae</taxon>
        <taxon>Alteromonas/Salinimonas group</taxon>
        <taxon>Alteromonas</taxon>
    </lineage>
</organism>
<dbReference type="AlphaFoldDB" id="A0A2S9V6P6"/>
<dbReference type="Gene3D" id="3.40.50.300">
    <property type="entry name" value="P-loop containing nucleotide triphosphate hydrolases"/>
    <property type="match status" value="1"/>
</dbReference>
<dbReference type="EMBL" id="PVNP01000192">
    <property type="protein sequence ID" value="PRO72131.1"/>
    <property type="molecule type" value="Genomic_DNA"/>
</dbReference>
<name>A0A2S9V6P6_9ALTE</name>
<accession>A0A2S9V6P6</accession>
<keyword evidence="2" id="KW-0808">Transferase</keyword>
<dbReference type="PANTHER" id="PTHR42743">
    <property type="entry name" value="AMINO-ACID AMINOTRANSFERASE"/>
    <property type="match status" value="1"/>
</dbReference>
<sequence>MRIAMWSGPRNLSTAMMYAFGARADCAVWDEPFYAPYLKHSDRVHPMQDEIFAREETDPVAVAKRCIGPTPENKPVFYQKHMPHHMLESFPLDWLSEVCNVFLIRHPARVITSYHKKNGAPCLEDIGIRAQCELFNKIVSESGQYPIVVDSSDIRQNPPVMLEKLCNAIGIPWDPAMLNWSEGGHPNDGAWAEHWYPEVWKSTGFAPAEPPIPELPDALQGVLKEAQPYYEQLATHKIAP</sequence>
<dbReference type="PANTHER" id="PTHR42743:SF11">
    <property type="entry name" value="AMINODEOXYCHORISMATE LYASE"/>
    <property type="match status" value="1"/>
</dbReference>
<dbReference type="InterPro" id="IPR027417">
    <property type="entry name" value="P-loop_NTPase"/>
</dbReference>
<dbReference type="OrthoDB" id="272985at2"/>
<proteinExistence type="inferred from homology"/>
<evidence type="ECO:0000313" key="2">
    <source>
        <dbReference type="EMBL" id="PRO72131.1"/>
    </source>
</evidence>
<dbReference type="GO" id="GO:0019752">
    <property type="term" value="P:carboxylic acid metabolic process"/>
    <property type="evidence" value="ECO:0007669"/>
    <property type="project" value="TreeGrafter"/>
</dbReference>
<evidence type="ECO:0000313" key="3">
    <source>
        <dbReference type="Proteomes" id="UP000238949"/>
    </source>
</evidence>
<protein>
    <submittedName>
        <fullName evidence="2">Sulfotransferase family protein</fullName>
    </submittedName>
</protein>
<dbReference type="SUPFAM" id="SSF52540">
    <property type="entry name" value="P-loop containing nucleoside triphosphate hydrolases"/>
    <property type="match status" value="1"/>
</dbReference>
<dbReference type="Pfam" id="PF19798">
    <property type="entry name" value="Sulfotransfer_5"/>
    <property type="match status" value="1"/>
</dbReference>
<comment type="caution">
    <text evidence="2">The sequence shown here is derived from an EMBL/GenBank/DDBJ whole genome shotgun (WGS) entry which is preliminary data.</text>
</comment>
<dbReference type="GO" id="GO:0016740">
    <property type="term" value="F:transferase activity"/>
    <property type="evidence" value="ECO:0007669"/>
    <property type="project" value="UniProtKB-KW"/>
</dbReference>
<dbReference type="InterPro" id="IPR050571">
    <property type="entry name" value="Class-IV_PLP-Dep_Aminotrnsfr"/>
</dbReference>
<reference evidence="3" key="1">
    <citation type="journal article" date="2020" name="Int. J. Syst. Evol. Microbiol.">
        <title>Alteromonas alba sp. nov., a marine bacterium isolated from the seawater of the West Pacific Ocean.</title>
        <authorList>
            <person name="Sun C."/>
            <person name="Wu Y.-H."/>
            <person name="Xamxidin M."/>
            <person name="Cheng H."/>
            <person name="Xu X.-W."/>
        </authorList>
    </citation>
    <scope>NUCLEOTIDE SEQUENCE [LARGE SCALE GENOMIC DNA]</scope>
    <source>
        <strain evidence="3">190</strain>
    </source>
</reference>
<keyword evidence="3" id="KW-1185">Reference proteome</keyword>
<dbReference type="Proteomes" id="UP000238949">
    <property type="component" value="Unassembled WGS sequence"/>
</dbReference>
<comment type="similarity">
    <text evidence="1">Belongs to the class-IV pyridoxal-phosphate-dependent aminotransferase family.</text>
</comment>
<gene>
    <name evidence="2" type="ORF">C6Y40_18285</name>
</gene>